<evidence type="ECO:0000313" key="2">
    <source>
        <dbReference type="Proteomes" id="UP000037460"/>
    </source>
</evidence>
<organism evidence="1 2">
    <name type="scientific">Chrysochromulina tobinii</name>
    <dbReference type="NCBI Taxonomy" id="1460289"/>
    <lineage>
        <taxon>Eukaryota</taxon>
        <taxon>Haptista</taxon>
        <taxon>Haptophyta</taxon>
        <taxon>Prymnesiophyceae</taxon>
        <taxon>Prymnesiales</taxon>
        <taxon>Chrysochromulinaceae</taxon>
        <taxon>Chrysochromulina</taxon>
    </lineage>
</organism>
<evidence type="ECO:0000313" key="1">
    <source>
        <dbReference type="EMBL" id="KOO25299.1"/>
    </source>
</evidence>
<protein>
    <submittedName>
        <fullName evidence="1">Uncharacterized protein</fullName>
    </submittedName>
</protein>
<proteinExistence type="predicted"/>
<dbReference type="EMBL" id="JWZX01002994">
    <property type="protein sequence ID" value="KOO25299.1"/>
    <property type="molecule type" value="Genomic_DNA"/>
</dbReference>
<accession>A0A0M0JFD1</accession>
<comment type="caution">
    <text evidence="1">The sequence shown here is derived from an EMBL/GenBank/DDBJ whole genome shotgun (WGS) entry which is preliminary data.</text>
</comment>
<name>A0A0M0JFD1_9EUKA</name>
<dbReference type="Proteomes" id="UP000037460">
    <property type="component" value="Unassembled WGS sequence"/>
</dbReference>
<dbReference type="AlphaFoldDB" id="A0A0M0JFD1"/>
<keyword evidence="2" id="KW-1185">Reference proteome</keyword>
<sequence>MLYKVICIASLGAVSGGSIELSTNDISKSGRSLENIKAQWSQALNVLGNKATVSAKYDRAERQDFVKEASLAGAIDKVKYQLTTNFDNGPTELTLETTTDDGTTVRAETSLATLSSVPKFNKLSASRAAKLRNTDCDLCMSHDIDNGESKLKLSTVLGSGVRAIGTLSNKGGEHDTNIEVEYDTTLSEGRTLHANVNPRDGSGEIKYVDSASIDGTLTATIPLGGEPSLTLKRTFKF</sequence>
<reference evidence="2" key="1">
    <citation type="journal article" date="2015" name="PLoS Genet.">
        <title>Genome Sequence and Transcriptome Analyses of Chrysochromulina tobin: Metabolic Tools for Enhanced Algal Fitness in the Prominent Order Prymnesiales (Haptophyceae).</title>
        <authorList>
            <person name="Hovde B.T."/>
            <person name="Deodato C.R."/>
            <person name="Hunsperger H.M."/>
            <person name="Ryken S.A."/>
            <person name="Yost W."/>
            <person name="Jha R.K."/>
            <person name="Patterson J."/>
            <person name="Monnat R.J. Jr."/>
            <person name="Barlow S.B."/>
            <person name="Starkenburg S.R."/>
            <person name="Cattolico R.A."/>
        </authorList>
    </citation>
    <scope>NUCLEOTIDE SEQUENCE</scope>
    <source>
        <strain evidence="2">CCMP291</strain>
    </source>
</reference>
<gene>
    <name evidence="1" type="ORF">Ctob_009566</name>
</gene>